<dbReference type="Pfam" id="PF07005">
    <property type="entry name" value="SBD_N"/>
    <property type="match status" value="1"/>
</dbReference>
<feature type="domain" description="Four-carbon acid sugar kinase nucleotide binding" evidence="8">
    <location>
        <begin position="276"/>
        <end position="356"/>
    </location>
</feature>
<evidence type="ECO:0000256" key="6">
    <source>
        <dbReference type="ARBA" id="ARBA00023277"/>
    </source>
</evidence>
<gene>
    <name evidence="9" type="ORF">FAZ15_06410</name>
</gene>
<dbReference type="AlphaFoldDB" id="A0A4V5MMT2"/>
<keyword evidence="4 9" id="KW-0418">Kinase</keyword>
<organism evidence="9 10">
    <name type="scientific">Sphingobacterium olei</name>
    <dbReference type="NCBI Taxonomy" id="2571155"/>
    <lineage>
        <taxon>Bacteria</taxon>
        <taxon>Pseudomonadati</taxon>
        <taxon>Bacteroidota</taxon>
        <taxon>Sphingobacteriia</taxon>
        <taxon>Sphingobacteriales</taxon>
        <taxon>Sphingobacteriaceae</taxon>
        <taxon>Sphingobacterium</taxon>
    </lineage>
</organism>
<dbReference type="EMBL" id="SUME01000002">
    <property type="protein sequence ID" value="TJZ62138.1"/>
    <property type="molecule type" value="Genomic_DNA"/>
</dbReference>
<reference evidence="9 10" key="1">
    <citation type="submission" date="2019-04" db="EMBL/GenBank/DDBJ databases">
        <title>Sphingobacterium olei sp. nov., isolated from oil-contaminated soil.</title>
        <authorList>
            <person name="Liu B."/>
        </authorList>
    </citation>
    <scope>NUCLEOTIDE SEQUENCE [LARGE SCALE GENOMIC DNA]</scope>
    <source>
        <strain evidence="9 10">HAL-9</strain>
    </source>
</reference>
<evidence type="ECO:0000256" key="3">
    <source>
        <dbReference type="ARBA" id="ARBA00022741"/>
    </source>
</evidence>
<dbReference type="InterPro" id="IPR037051">
    <property type="entry name" value="4-carb_acid_sugar_kinase_N_sf"/>
</dbReference>
<evidence type="ECO:0000256" key="4">
    <source>
        <dbReference type="ARBA" id="ARBA00022777"/>
    </source>
</evidence>
<accession>A0A4V5MMT2</accession>
<sequence>MAAMLIIADDLTGAAEIGGIALRYNLTVDIVHRLDQNAMVDVLVLNTNTRSLATEQVVPHLESLFGDLDRTVFGFIYLKFDSALRGHIARELVFYKDYFGFESAVFCPVNPALGRVIKNGHYIVNGKWINQTSFSDDPEFPVNESQVLAILGTPEWKLVSDFSTIYVETGIVVPEIENTLQLEVLVRNISDSKLLAGSAAFFNLLLGEKFQLYQDQTEKHVVLKYPLLYVCGSAHEDNNNRIAEVNPEYVVYLDERDGIAKELVQKLEANTKAVFAVSPSLRGSAGEIRQTMAEVVAEVYDRVTIKDLVIEGGATSYEILMALGIEAMTPVQEIQPGLIKSKVKDKELFVTLKPGSYPWTNELWAF</sequence>
<protein>
    <submittedName>
        <fullName evidence="9">Four-carbon acid sugar kinase family protein</fullName>
    </submittedName>
</protein>
<dbReference type="Gene3D" id="3.40.50.10840">
    <property type="entry name" value="Putative sugar-binding, N-terminal domain"/>
    <property type="match status" value="1"/>
</dbReference>
<comment type="similarity">
    <text evidence="1">Belongs to the four-carbon acid sugar kinase family.</text>
</comment>
<dbReference type="Pfam" id="PF17042">
    <property type="entry name" value="NBD_C"/>
    <property type="match status" value="1"/>
</dbReference>
<evidence type="ECO:0000259" key="7">
    <source>
        <dbReference type="Pfam" id="PF07005"/>
    </source>
</evidence>
<dbReference type="SUPFAM" id="SSF142764">
    <property type="entry name" value="YgbK-like"/>
    <property type="match status" value="1"/>
</dbReference>
<keyword evidence="5" id="KW-0067">ATP-binding</keyword>
<dbReference type="InterPro" id="IPR031475">
    <property type="entry name" value="NBD_C"/>
</dbReference>
<keyword evidence="6" id="KW-0119">Carbohydrate metabolism</keyword>
<dbReference type="InterPro" id="IPR042213">
    <property type="entry name" value="NBD_C_sf"/>
</dbReference>
<dbReference type="InterPro" id="IPR010737">
    <property type="entry name" value="4-carb_acid_sugar_kinase_N"/>
</dbReference>
<evidence type="ECO:0000313" key="10">
    <source>
        <dbReference type="Proteomes" id="UP000306808"/>
    </source>
</evidence>
<evidence type="ECO:0000256" key="1">
    <source>
        <dbReference type="ARBA" id="ARBA00005715"/>
    </source>
</evidence>
<comment type="caution">
    <text evidence="9">The sequence shown here is derived from an EMBL/GenBank/DDBJ whole genome shotgun (WGS) entry which is preliminary data.</text>
</comment>
<evidence type="ECO:0000259" key="8">
    <source>
        <dbReference type="Pfam" id="PF17042"/>
    </source>
</evidence>
<dbReference type="OrthoDB" id="9778478at2"/>
<keyword evidence="2" id="KW-0808">Transferase</keyword>
<feature type="domain" description="Four-carbon acid sugar kinase N-terminal" evidence="7">
    <location>
        <begin position="4"/>
        <end position="152"/>
    </location>
</feature>
<keyword evidence="3" id="KW-0547">Nucleotide-binding</keyword>
<name>A0A4V5MMT2_9SPHI</name>
<dbReference type="Gene3D" id="3.40.980.20">
    <property type="entry name" value="Four-carbon acid sugar kinase, nucleotide binding domain"/>
    <property type="match status" value="1"/>
</dbReference>
<evidence type="ECO:0000256" key="5">
    <source>
        <dbReference type="ARBA" id="ARBA00022840"/>
    </source>
</evidence>
<dbReference type="GO" id="GO:0005524">
    <property type="term" value="F:ATP binding"/>
    <property type="evidence" value="ECO:0007669"/>
    <property type="project" value="UniProtKB-KW"/>
</dbReference>
<evidence type="ECO:0000313" key="9">
    <source>
        <dbReference type="EMBL" id="TJZ62138.1"/>
    </source>
</evidence>
<keyword evidence="10" id="KW-1185">Reference proteome</keyword>
<dbReference type="Proteomes" id="UP000306808">
    <property type="component" value="Unassembled WGS sequence"/>
</dbReference>
<evidence type="ECO:0000256" key="2">
    <source>
        <dbReference type="ARBA" id="ARBA00022679"/>
    </source>
</evidence>
<proteinExistence type="inferred from homology"/>
<dbReference type="GO" id="GO:0016301">
    <property type="term" value="F:kinase activity"/>
    <property type="evidence" value="ECO:0007669"/>
    <property type="project" value="UniProtKB-KW"/>
</dbReference>